<proteinExistence type="inferred from homology"/>
<keyword evidence="9 15" id="KW-1133">Transmembrane helix</keyword>
<evidence type="ECO:0000313" key="16">
    <source>
        <dbReference type="EMBL" id="KAG0688555.1"/>
    </source>
</evidence>
<evidence type="ECO:0000256" key="8">
    <source>
        <dbReference type="ARBA" id="ARBA00022824"/>
    </source>
</evidence>
<dbReference type="GO" id="GO:0010945">
    <property type="term" value="F:coenzyme A diphosphatase activity"/>
    <property type="evidence" value="ECO:0007669"/>
    <property type="project" value="InterPro"/>
</dbReference>
<dbReference type="Proteomes" id="UP000697127">
    <property type="component" value="Unassembled WGS sequence"/>
</dbReference>
<organism evidence="16 17">
    <name type="scientific">Pichia californica</name>
    <dbReference type="NCBI Taxonomy" id="460514"/>
    <lineage>
        <taxon>Eukaryota</taxon>
        <taxon>Fungi</taxon>
        <taxon>Dikarya</taxon>
        <taxon>Ascomycota</taxon>
        <taxon>Saccharomycotina</taxon>
        <taxon>Pichiomycetes</taxon>
        <taxon>Pichiales</taxon>
        <taxon>Pichiaceae</taxon>
        <taxon>Pichia</taxon>
    </lineage>
</organism>
<name>A0A9P6WK42_9ASCO</name>
<evidence type="ECO:0000256" key="1">
    <source>
        <dbReference type="ARBA" id="ARBA00004123"/>
    </source>
</evidence>
<keyword evidence="11 15" id="KW-0472">Membrane</keyword>
<dbReference type="InterPro" id="IPR019388">
    <property type="entry name" value="FIT"/>
</dbReference>
<evidence type="ECO:0000256" key="4">
    <source>
        <dbReference type="ARBA" id="ARBA00007321"/>
    </source>
</evidence>
<dbReference type="GO" id="GO:0000776">
    <property type="term" value="C:kinetochore"/>
    <property type="evidence" value="ECO:0007669"/>
    <property type="project" value="InterPro"/>
</dbReference>
<dbReference type="GO" id="GO:0005634">
    <property type="term" value="C:nucleus"/>
    <property type="evidence" value="ECO:0007669"/>
    <property type="project" value="UniProtKB-SubCell"/>
</dbReference>
<evidence type="ECO:0000256" key="14">
    <source>
        <dbReference type="SAM" id="Coils"/>
    </source>
</evidence>
<comment type="subcellular location">
    <subcellularLocation>
        <location evidence="3">Chromosome</location>
        <location evidence="3">Centromere</location>
    </subcellularLocation>
    <subcellularLocation>
        <location evidence="2">Endoplasmic reticulum membrane</location>
        <topology evidence="2">Multi-pass membrane protein</topology>
    </subcellularLocation>
    <subcellularLocation>
        <location evidence="1">Nucleus</location>
    </subcellularLocation>
</comment>
<keyword evidence="7" id="KW-0378">Hydrolase</keyword>
<dbReference type="Pfam" id="PF09496">
    <property type="entry name" value="CENP-O"/>
    <property type="match status" value="1"/>
</dbReference>
<evidence type="ECO:0000256" key="5">
    <source>
        <dbReference type="ARBA" id="ARBA00022454"/>
    </source>
</evidence>
<keyword evidence="10" id="KW-0443">Lipid metabolism</keyword>
<feature type="transmembrane region" description="Helical" evidence="15">
    <location>
        <begin position="324"/>
        <end position="346"/>
    </location>
</feature>
<dbReference type="EMBL" id="PUHW01000142">
    <property type="protein sequence ID" value="KAG0688555.1"/>
    <property type="molecule type" value="Genomic_DNA"/>
</dbReference>
<keyword evidence="13" id="KW-0137">Centromere</keyword>
<evidence type="ECO:0000256" key="11">
    <source>
        <dbReference type="ARBA" id="ARBA00023136"/>
    </source>
</evidence>
<keyword evidence="6 15" id="KW-0812">Transmembrane</keyword>
<dbReference type="PANTHER" id="PTHR23129">
    <property type="entry name" value="ACYL-COENZYME A DIPHOSPHATASE FITM2"/>
    <property type="match status" value="1"/>
</dbReference>
<dbReference type="GO" id="GO:0005789">
    <property type="term" value="C:endoplasmic reticulum membrane"/>
    <property type="evidence" value="ECO:0007669"/>
    <property type="project" value="UniProtKB-SubCell"/>
</dbReference>
<feature type="transmembrane region" description="Helical" evidence="15">
    <location>
        <begin position="248"/>
        <end position="267"/>
    </location>
</feature>
<dbReference type="GO" id="GO:0019915">
    <property type="term" value="P:lipid storage"/>
    <property type="evidence" value="ECO:0007669"/>
    <property type="project" value="InterPro"/>
</dbReference>
<evidence type="ECO:0000256" key="12">
    <source>
        <dbReference type="ARBA" id="ARBA00023242"/>
    </source>
</evidence>
<sequence>MSSIDLVRNEIRELEREIEELEELEDLNASDEEVIEIDDDDNNDDKENVESIENEDDKTVFSNIGQMDQLLYDILNENTPDDGESDIKDGKRIIKSKELQKFYGSQIPKIQVENVYRFNGITVFPLSNDPSGEFIGIRFDVFNTYSRKFTTCHYIILKQFEIENDEKQSISLNGDSEWRWEVFQTTVPKYIPVEDLANSYLNLLHVREQTTENSVPGFNLRLFKDVLYPNFDPQEWPFINSKGFLNRFLAGHSFEIFLTTFILLNIFKLWLVHNRMPILPINENNNENQEGTGYKQKLQSNKSDLNLYKQIEHMDPPTSNTCFISLQLIKLVSIYGPIIVFIVWFFGASMYDRIHHYTGGFCINHPELKYYRTCVSKGYKYTGGFKCSGHSLITSIFASCIAFETLSVNNWIVYINHLNPLPFHIYRSGHLLVLFALYIYISWLMMFTITCLFYHTFFERIIGTACGMITVFSVYIKCKL</sequence>
<keyword evidence="5" id="KW-0158">Chromosome</keyword>
<feature type="transmembrane region" description="Helical" evidence="15">
    <location>
        <begin position="461"/>
        <end position="478"/>
    </location>
</feature>
<evidence type="ECO:0000256" key="13">
    <source>
        <dbReference type="ARBA" id="ARBA00023328"/>
    </source>
</evidence>
<evidence type="ECO:0000256" key="2">
    <source>
        <dbReference type="ARBA" id="ARBA00004477"/>
    </source>
</evidence>
<evidence type="ECO:0000256" key="15">
    <source>
        <dbReference type="SAM" id="Phobius"/>
    </source>
</evidence>
<dbReference type="GO" id="GO:0034389">
    <property type="term" value="P:lipid droplet organization"/>
    <property type="evidence" value="ECO:0007669"/>
    <property type="project" value="TreeGrafter"/>
</dbReference>
<evidence type="ECO:0000256" key="9">
    <source>
        <dbReference type="ARBA" id="ARBA00022989"/>
    </source>
</evidence>
<comment type="similarity">
    <text evidence="4">Belongs to the CENP-O/MCM21 family.</text>
</comment>
<keyword evidence="14" id="KW-0175">Coiled coil</keyword>
<evidence type="ECO:0000256" key="6">
    <source>
        <dbReference type="ARBA" id="ARBA00022692"/>
    </source>
</evidence>
<protein>
    <submittedName>
        <fullName evidence="16">Minichromosome maintenance protein</fullName>
    </submittedName>
</protein>
<feature type="coiled-coil region" evidence="14">
    <location>
        <begin position="4"/>
        <end position="34"/>
    </location>
</feature>
<comment type="caution">
    <text evidence="16">The sequence shown here is derived from an EMBL/GenBank/DDBJ whole genome shotgun (WGS) entry which is preliminary data.</text>
</comment>
<dbReference type="PANTHER" id="PTHR23129:SF0">
    <property type="entry name" value="ACYL-COENZYME A DIPHOSPHATASE FITM2"/>
    <property type="match status" value="1"/>
</dbReference>
<dbReference type="OrthoDB" id="3997648at2759"/>
<gene>
    <name evidence="16" type="primary">MCM21</name>
    <name evidence="16" type="ORF">C6P40_000832</name>
</gene>
<reference evidence="16" key="1">
    <citation type="submission" date="2020-11" db="EMBL/GenBank/DDBJ databases">
        <title>Kefir isolates.</title>
        <authorList>
            <person name="Marcisauskas S."/>
            <person name="Kim Y."/>
            <person name="Blasche S."/>
        </authorList>
    </citation>
    <scope>NUCLEOTIDE SEQUENCE</scope>
    <source>
        <strain evidence="16">Olga-1</strain>
    </source>
</reference>
<evidence type="ECO:0000256" key="10">
    <source>
        <dbReference type="ARBA" id="ARBA00023098"/>
    </source>
</evidence>
<keyword evidence="17" id="KW-1185">Reference proteome</keyword>
<evidence type="ECO:0000256" key="7">
    <source>
        <dbReference type="ARBA" id="ARBA00022801"/>
    </source>
</evidence>
<accession>A0A9P6WK42</accession>
<dbReference type="AlphaFoldDB" id="A0A9P6WK42"/>
<keyword evidence="8" id="KW-0256">Endoplasmic reticulum</keyword>
<dbReference type="InterPro" id="IPR018464">
    <property type="entry name" value="CENP-O"/>
</dbReference>
<dbReference type="GO" id="GO:0008654">
    <property type="term" value="P:phospholipid biosynthetic process"/>
    <property type="evidence" value="ECO:0007669"/>
    <property type="project" value="TreeGrafter"/>
</dbReference>
<evidence type="ECO:0000313" key="17">
    <source>
        <dbReference type="Proteomes" id="UP000697127"/>
    </source>
</evidence>
<keyword evidence="12" id="KW-0539">Nucleus</keyword>
<evidence type="ECO:0000256" key="3">
    <source>
        <dbReference type="ARBA" id="ARBA00004584"/>
    </source>
</evidence>
<feature type="transmembrane region" description="Helical" evidence="15">
    <location>
        <begin position="431"/>
        <end position="455"/>
    </location>
</feature>